<dbReference type="EMBL" id="BAYX01000001">
    <property type="protein sequence ID" value="GAJ90758.1"/>
    <property type="molecule type" value="Genomic_DNA"/>
</dbReference>
<protein>
    <submittedName>
        <fullName evidence="2">Uncharacterized protein</fullName>
    </submittedName>
</protein>
<comment type="caution">
    <text evidence="2">The sequence shown here is derived from an EMBL/GenBank/DDBJ whole genome shotgun (WGS) entry which is preliminary data.</text>
</comment>
<reference evidence="2 3" key="1">
    <citation type="submission" date="2014-05" db="EMBL/GenBank/DDBJ databases">
        <title>Whole genome shotgun sequence of Rhizobium rhizogenes NBRC 13257.</title>
        <authorList>
            <person name="Katano-Makiyama Y."/>
            <person name="Hosoyama A."/>
            <person name="Hashimoto M."/>
            <person name="Hosoyama Y."/>
            <person name="Noguchi M."/>
            <person name="Tsuchikane K."/>
            <person name="Kimura A."/>
            <person name="Ohji S."/>
            <person name="Ichikawa N."/>
            <person name="Yamazoe A."/>
            <person name="Fujita N."/>
        </authorList>
    </citation>
    <scope>NUCLEOTIDE SEQUENCE [LARGE SCALE GENOMIC DNA]</scope>
    <source>
        <strain evidence="2 3">NBRC 13257</strain>
    </source>
</reference>
<evidence type="ECO:0000256" key="1">
    <source>
        <dbReference type="SAM" id="MobiDB-lite"/>
    </source>
</evidence>
<dbReference type="Proteomes" id="UP000026941">
    <property type="component" value="Unassembled WGS sequence"/>
</dbReference>
<organism evidence="2 3">
    <name type="scientific">Rhizobium rhizogenes NBRC 13257</name>
    <dbReference type="NCBI Taxonomy" id="1220581"/>
    <lineage>
        <taxon>Bacteria</taxon>
        <taxon>Pseudomonadati</taxon>
        <taxon>Pseudomonadota</taxon>
        <taxon>Alphaproteobacteria</taxon>
        <taxon>Hyphomicrobiales</taxon>
        <taxon>Rhizobiaceae</taxon>
        <taxon>Rhizobium/Agrobacterium group</taxon>
        <taxon>Rhizobium</taxon>
    </lineage>
</organism>
<evidence type="ECO:0000313" key="3">
    <source>
        <dbReference type="Proteomes" id="UP000026941"/>
    </source>
</evidence>
<proteinExistence type="predicted"/>
<feature type="region of interest" description="Disordered" evidence="1">
    <location>
        <begin position="70"/>
        <end position="90"/>
    </location>
</feature>
<gene>
    <name evidence="2" type="ORF">RRH01S_01_02240</name>
</gene>
<accession>A0AA87Q6X5</accession>
<evidence type="ECO:0000313" key="2">
    <source>
        <dbReference type="EMBL" id="GAJ90758.1"/>
    </source>
</evidence>
<sequence length="90" mass="10109">MQDFETCMGSFRLGRLAREKKDVTRHDLCQHNSCLLTAVWARLMFVGFSIECLVPYGRDKLAEMGDFDLGGEGSPPLLPRDMSADAPDDR</sequence>
<name>A0AA87Q6X5_RHIRH</name>
<dbReference type="AlphaFoldDB" id="A0AA87Q6X5"/>